<protein>
    <submittedName>
        <fullName evidence="1">Uncharacterized protein</fullName>
    </submittedName>
</protein>
<name>A0A0L8H3J6_OCTBM</name>
<dbReference type="AlphaFoldDB" id="A0A0L8H3J6"/>
<sequence length="62" mass="7015">MDKLFPSNLSNFNLNTSTTTTYRSPSHPCSSIAELLVRPQESKFFVYSVHHFGTTLQNPVLL</sequence>
<gene>
    <name evidence="1" type="ORF">OCBIM_22023118mg</name>
</gene>
<reference evidence="1" key="1">
    <citation type="submission" date="2015-07" db="EMBL/GenBank/DDBJ databases">
        <title>MeaNS - Measles Nucleotide Surveillance Program.</title>
        <authorList>
            <person name="Tran T."/>
            <person name="Druce J."/>
        </authorList>
    </citation>
    <scope>NUCLEOTIDE SEQUENCE</scope>
    <source>
        <strain evidence="1">UCB-OBI-ISO-001</strain>
        <tissue evidence="1">Gonad</tissue>
    </source>
</reference>
<dbReference type="EMBL" id="KQ419350">
    <property type="protein sequence ID" value="KOF83871.1"/>
    <property type="molecule type" value="Genomic_DNA"/>
</dbReference>
<accession>A0A0L8H3J6</accession>
<proteinExistence type="predicted"/>
<organism evidence="1">
    <name type="scientific">Octopus bimaculoides</name>
    <name type="common">California two-spotted octopus</name>
    <dbReference type="NCBI Taxonomy" id="37653"/>
    <lineage>
        <taxon>Eukaryota</taxon>
        <taxon>Metazoa</taxon>
        <taxon>Spiralia</taxon>
        <taxon>Lophotrochozoa</taxon>
        <taxon>Mollusca</taxon>
        <taxon>Cephalopoda</taxon>
        <taxon>Coleoidea</taxon>
        <taxon>Octopodiformes</taxon>
        <taxon>Octopoda</taxon>
        <taxon>Incirrata</taxon>
        <taxon>Octopodidae</taxon>
        <taxon>Octopus</taxon>
    </lineage>
</organism>
<evidence type="ECO:0000313" key="1">
    <source>
        <dbReference type="EMBL" id="KOF83871.1"/>
    </source>
</evidence>